<keyword evidence="4" id="KW-0560">Oxidoreductase</keyword>
<dbReference type="EC" id="1.5.1.34" evidence="6"/>
<dbReference type="InterPro" id="IPR002347">
    <property type="entry name" value="SDR_fam"/>
</dbReference>
<dbReference type="SUPFAM" id="SSF51735">
    <property type="entry name" value="NAD(P)-binding Rossmann-fold domains"/>
    <property type="match status" value="1"/>
</dbReference>
<evidence type="ECO:0000256" key="7">
    <source>
        <dbReference type="ARBA" id="ARBA00039520"/>
    </source>
</evidence>
<dbReference type="EMBL" id="CAJVPS010000073">
    <property type="protein sequence ID" value="CAG8448237.1"/>
    <property type="molecule type" value="Genomic_DNA"/>
</dbReference>
<dbReference type="Gene3D" id="3.40.50.720">
    <property type="entry name" value="NAD(P)-binding Rossmann-like Domain"/>
    <property type="match status" value="1"/>
</dbReference>
<dbReference type="GO" id="GO:0004155">
    <property type="term" value="F:6,7-dihydropteridine reductase activity"/>
    <property type="evidence" value="ECO:0007669"/>
    <property type="project" value="UniProtKB-EC"/>
</dbReference>
<organism evidence="9 10">
    <name type="scientific">Ambispora leptoticha</name>
    <dbReference type="NCBI Taxonomy" id="144679"/>
    <lineage>
        <taxon>Eukaryota</taxon>
        <taxon>Fungi</taxon>
        <taxon>Fungi incertae sedis</taxon>
        <taxon>Mucoromycota</taxon>
        <taxon>Glomeromycotina</taxon>
        <taxon>Glomeromycetes</taxon>
        <taxon>Archaeosporales</taxon>
        <taxon>Ambisporaceae</taxon>
        <taxon>Ambispora</taxon>
    </lineage>
</organism>
<dbReference type="GO" id="GO:0006559">
    <property type="term" value="P:L-phenylalanine catabolic process"/>
    <property type="evidence" value="ECO:0007669"/>
    <property type="project" value="TreeGrafter"/>
</dbReference>
<comment type="caution">
    <text evidence="9">The sequence shown here is derived from an EMBL/GenBank/DDBJ whole genome shotgun (WGS) entry which is preliminary data.</text>
</comment>
<name>A0A9N8VCE7_9GLOM</name>
<comment type="similarity">
    <text evidence="1">Belongs to the short-chain dehydrogenases/reductases (SDR) family.</text>
</comment>
<dbReference type="PANTHER" id="PTHR15104">
    <property type="entry name" value="DIHYDROPTERIDINE REDUCTASE"/>
    <property type="match status" value="1"/>
</dbReference>
<dbReference type="AlphaFoldDB" id="A0A9N8VCE7"/>
<dbReference type="GO" id="GO:0070402">
    <property type="term" value="F:NADPH binding"/>
    <property type="evidence" value="ECO:0007669"/>
    <property type="project" value="TreeGrafter"/>
</dbReference>
<reference evidence="9" key="1">
    <citation type="submission" date="2021-06" db="EMBL/GenBank/DDBJ databases">
        <authorList>
            <person name="Kallberg Y."/>
            <person name="Tangrot J."/>
            <person name="Rosling A."/>
        </authorList>
    </citation>
    <scope>NUCLEOTIDE SEQUENCE</scope>
    <source>
        <strain evidence="9">FL130A</strain>
    </source>
</reference>
<evidence type="ECO:0000313" key="10">
    <source>
        <dbReference type="Proteomes" id="UP000789508"/>
    </source>
</evidence>
<dbReference type="FunFam" id="3.40.50.720:FF:000157">
    <property type="entry name" value="Quinoid dihydropteridine reductase"/>
    <property type="match status" value="1"/>
</dbReference>
<evidence type="ECO:0000256" key="8">
    <source>
        <dbReference type="ARBA" id="ARBA00041348"/>
    </source>
</evidence>
<evidence type="ECO:0000256" key="4">
    <source>
        <dbReference type="ARBA" id="ARBA00023002"/>
    </source>
</evidence>
<sequence length="233" mass="24744">MTSRVLVYGGSGALGNGVVSLFSSQNWIVTSVGTRPNKQATHNIVVSLDTSLEQQGEQVLRESNEYLKGEKYAAVLCVAGGFEMGNAAHKDFLKNSDLMLKKSLWSSLISARLAAHQLQEGGLFTVTGTAGLRATPGFIGYGVAKAGVHQLVHSLASPKSGLPAKTKVVGLLPKMIDTPNARESSPNADFSSHTPIETLAQRLYNWATGKIPVPHGKLVEAITTKGETSFNEV</sequence>
<dbReference type="Proteomes" id="UP000789508">
    <property type="component" value="Unassembled WGS sequence"/>
</dbReference>
<evidence type="ECO:0000256" key="5">
    <source>
        <dbReference type="ARBA" id="ARBA00023007"/>
    </source>
</evidence>
<evidence type="ECO:0000256" key="1">
    <source>
        <dbReference type="ARBA" id="ARBA00006484"/>
    </source>
</evidence>
<dbReference type="GO" id="GO:0005737">
    <property type="term" value="C:cytoplasm"/>
    <property type="evidence" value="ECO:0007669"/>
    <property type="project" value="TreeGrafter"/>
</dbReference>
<comment type="subunit">
    <text evidence="2">Homodimer.</text>
</comment>
<accession>A0A9N8VCE7</accession>
<dbReference type="GO" id="GO:0070404">
    <property type="term" value="F:NADH binding"/>
    <property type="evidence" value="ECO:0007669"/>
    <property type="project" value="TreeGrafter"/>
</dbReference>
<protein>
    <recommendedName>
        <fullName evidence="7">Dihydropteridine reductase</fullName>
        <ecNumber evidence="6">1.5.1.34</ecNumber>
    </recommendedName>
    <alternativeName>
        <fullName evidence="8">Quinoid dihydropteridine reductase</fullName>
    </alternativeName>
</protein>
<keyword evidence="10" id="KW-1185">Reference proteome</keyword>
<dbReference type="PANTHER" id="PTHR15104:SF0">
    <property type="entry name" value="DIHYDROPTERIDINE REDUCTASE"/>
    <property type="match status" value="1"/>
</dbReference>
<proteinExistence type="inferred from homology"/>
<dbReference type="CDD" id="cd05334">
    <property type="entry name" value="DHPR_SDR_c_like"/>
    <property type="match status" value="1"/>
</dbReference>
<dbReference type="OrthoDB" id="1204at2759"/>
<keyword evidence="3" id="KW-0521">NADP</keyword>
<evidence type="ECO:0000256" key="3">
    <source>
        <dbReference type="ARBA" id="ARBA00022857"/>
    </source>
</evidence>
<evidence type="ECO:0000256" key="2">
    <source>
        <dbReference type="ARBA" id="ARBA00011738"/>
    </source>
</evidence>
<dbReference type="GO" id="GO:0006729">
    <property type="term" value="P:tetrahydrobiopterin biosynthetic process"/>
    <property type="evidence" value="ECO:0007669"/>
    <property type="project" value="UniProtKB-KW"/>
</dbReference>
<evidence type="ECO:0000313" key="9">
    <source>
        <dbReference type="EMBL" id="CAG8448237.1"/>
    </source>
</evidence>
<keyword evidence="5" id="KW-0783">Tetrahydrobiopterin biosynthesis</keyword>
<evidence type="ECO:0000256" key="6">
    <source>
        <dbReference type="ARBA" id="ARBA00039153"/>
    </source>
</evidence>
<gene>
    <name evidence="9" type="ORF">ALEPTO_LOCUS832</name>
</gene>
<dbReference type="InterPro" id="IPR036291">
    <property type="entry name" value="NAD(P)-bd_dom_sf"/>
</dbReference>
<dbReference type="Pfam" id="PF13561">
    <property type="entry name" value="adh_short_C2"/>
    <property type="match status" value="1"/>
</dbReference>